<evidence type="ECO:0000256" key="3">
    <source>
        <dbReference type="ARBA" id="ARBA00023239"/>
    </source>
</evidence>
<evidence type="ECO:0000256" key="2">
    <source>
        <dbReference type="ARBA" id="ARBA00022898"/>
    </source>
</evidence>
<dbReference type="FunFam" id="3.40.50.1100:FF:000018">
    <property type="entry name" value="D-serine dehydratase"/>
    <property type="match status" value="1"/>
</dbReference>
<dbReference type="Gene3D" id="3.40.50.1100">
    <property type="match status" value="2"/>
</dbReference>
<protein>
    <recommendedName>
        <fullName evidence="6">Probable D-serine dehydratase</fullName>
        <ecNumber evidence="6">4.3.1.18</ecNumber>
    </recommendedName>
    <alternativeName>
        <fullName evidence="6">D-serine deaminase</fullName>
        <shortName evidence="6">DSD</shortName>
    </alternativeName>
</protein>
<proteinExistence type="inferred from homology"/>
<dbReference type="EC" id="4.3.1.18" evidence="6"/>
<dbReference type="GO" id="GO:0009097">
    <property type="term" value="P:isoleucine biosynthetic process"/>
    <property type="evidence" value="ECO:0007669"/>
    <property type="project" value="TreeGrafter"/>
</dbReference>
<dbReference type="GO" id="GO:0008721">
    <property type="term" value="F:D-serine ammonia-lyase activity"/>
    <property type="evidence" value="ECO:0007669"/>
    <property type="project" value="UniProtKB-EC"/>
</dbReference>
<keyword evidence="3 6" id="KW-0456">Lyase</keyword>
<dbReference type="OrthoDB" id="9780546at2"/>
<feature type="domain" description="Tryptophan synthase beta chain-like PALP" evidence="7">
    <location>
        <begin position="74"/>
        <end position="393"/>
    </location>
</feature>
<dbReference type="NCBIfam" id="TIGR02035">
    <property type="entry name" value="D_Ser_am_lyase"/>
    <property type="match status" value="1"/>
</dbReference>
<evidence type="ECO:0000313" key="8">
    <source>
        <dbReference type="EMBL" id="PXZ07799.1"/>
    </source>
</evidence>
<dbReference type="InterPro" id="IPR011780">
    <property type="entry name" value="D_Ser_am_lyase"/>
</dbReference>
<comment type="catalytic activity">
    <reaction evidence="4 6">
        <text>D-serine = pyruvate + NH4(+)</text>
        <dbReference type="Rhea" id="RHEA:13977"/>
        <dbReference type="ChEBI" id="CHEBI:15361"/>
        <dbReference type="ChEBI" id="CHEBI:28938"/>
        <dbReference type="ChEBI" id="CHEBI:35247"/>
        <dbReference type="EC" id="4.3.1.18"/>
    </reaction>
</comment>
<evidence type="ECO:0000256" key="1">
    <source>
        <dbReference type="ARBA" id="ARBA00001933"/>
    </source>
</evidence>
<evidence type="ECO:0000259" key="7">
    <source>
        <dbReference type="Pfam" id="PF00291"/>
    </source>
</evidence>
<dbReference type="InterPro" id="IPR050147">
    <property type="entry name" value="Ser/Thr_Dehydratase"/>
</dbReference>
<comment type="similarity">
    <text evidence="5 6">Belongs to the serine/threonine dehydratase family. DsdA subfamily.</text>
</comment>
<dbReference type="HAMAP" id="MF_01030">
    <property type="entry name" value="D_Ser_dehydrat"/>
    <property type="match status" value="1"/>
</dbReference>
<sequence length="443" mass="48832">MNQIEIKKLSSDKPLIEDLIKLKPCSWFNPNTTSVEVALPYVGLDQTDISKASERLTRFAPYLALAFPETSATKGIIESPLVEIKQMKKALEIKFAITIPGQLYLKKDSHLPISGSIKARGGIYEVLTHAEKLAIENGLLSEDDDYSQLFSEKFKQFFSQYSIAVGSTGNLGLSIGIMSAKLGFKVSVHMSADAREWKKQKLREHGVNVVEYEQDYGVAVEQGRKAAQSDPTCFFIDDENSTTLFLGYSVAGERLKHQFEEQGIKVDKDHPLFVYLPCGVGGGPGGVAFGLKMAFGDNVHCIFAEPTHSPCMFLGVYTGLHDKISVQEIGIDNITAADGLAVGRPSGFVGRAMERLLAGYYTLSDQDMYDLLVLLDKTENIQLEPSALAGMQGPVIVTNNSEYLQRMQFTPQQLQNATHLVWATGGGMVPKEEMQKYLKLGRI</sequence>
<dbReference type="NCBIfam" id="NF002823">
    <property type="entry name" value="PRK02991.1"/>
    <property type="match status" value="1"/>
</dbReference>
<dbReference type="Pfam" id="PF00291">
    <property type="entry name" value="PALP"/>
    <property type="match status" value="1"/>
</dbReference>
<comment type="caution">
    <text evidence="8">The sequence shown here is derived from an EMBL/GenBank/DDBJ whole genome shotgun (WGS) entry which is preliminary data.</text>
</comment>
<evidence type="ECO:0000256" key="5">
    <source>
        <dbReference type="ARBA" id="ARBA00061269"/>
    </source>
</evidence>
<dbReference type="SUPFAM" id="SSF53686">
    <property type="entry name" value="Tryptophan synthase beta subunit-like PLP-dependent enzymes"/>
    <property type="match status" value="1"/>
</dbReference>
<dbReference type="CDD" id="cd06447">
    <property type="entry name" value="D-Ser-dehyd"/>
    <property type="match status" value="1"/>
</dbReference>
<evidence type="ECO:0000256" key="6">
    <source>
        <dbReference type="HAMAP-Rule" id="MF_01030"/>
    </source>
</evidence>
<dbReference type="GO" id="GO:0036088">
    <property type="term" value="P:D-serine catabolic process"/>
    <property type="evidence" value="ECO:0007669"/>
    <property type="project" value="TreeGrafter"/>
</dbReference>
<comment type="cofactor">
    <cofactor evidence="1 6">
        <name>pyridoxal 5'-phosphate</name>
        <dbReference type="ChEBI" id="CHEBI:597326"/>
    </cofactor>
</comment>
<keyword evidence="2 6" id="KW-0663">Pyridoxal phosphate</keyword>
<keyword evidence="9" id="KW-1185">Reference proteome</keyword>
<evidence type="ECO:0000256" key="4">
    <source>
        <dbReference type="ARBA" id="ARBA00050422"/>
    </source>
</evidence>
<dbReference type="PROSITE" id="PS00165">
    <property type="entry name" value="DEHYDRATASE_SER_THR"/>
    <property type="match status" value="1"/>
</dbReference>
<accession>A0A2V4E7C6</accession>
<dbReference type="InterPro" id="IPR036052">
    <property type="entry name" value="TrpB-like_PALP_sf"/>
</dbReference>
<dbReference type="GO" id="GO:0016836">
    <property type="term" value="F:hydro-lyase activity"/>
    <property type="evidence" value="ECO:0007669"/>
    <property type="project" value="UniProtKB-UniRule"/>
</dbReference>
<gene>
    <name evidence="6 8" type="primary">dsdA</name>
    <name evidence="8" type="ORF">DKK70_08145</name>
</gene>
<dbReference type="EMBL" id="QGLR01000009">
    <property type="protein sequence ID" value="PXZ07799.1"/>
    <property type="molecule type" value="Genomic_DNA"/>
</dbReference>
<organism evidence="8 9">
    <name type="scientific">Gilliamella apicola</name>
    <dbReference type="NCBI Taxonomy" id="1196095"/>
    <lineage>
        <taxon>Bacteria</taxon>
        <taxon>Pseudomonadati</taxon>
        <taxon>Pseudomonadota</taxon>
        <taxon>Gammaproteobacteria</taxon>
        <taxon>Orbales</taxon>
        <taxon>Orbaceae</taxon>
        <taxon>Gilliamella</taxon>
    </lineage>
</organism>
<dbReference type="Proteomes" id="UP000247932">
    <property type="component" value="Unassembled WGS sequence"/>
</dbReference>
<dbReference type="PANTHER" id="PTHR48078">
    <property type="entry name" value="THREONINE DEHYDRATASE, MITOCHONDRIAL-RELATED"/>
    <property type="match status" value="1"/>
</dbReference>
<name>A0A2V4E7C6_9GAMM</name>
<dbReference type="AlphaFoldDB" id="A0A2V4E7C6"/>
<feature type="modified residue" description="N6-(pyridoxal phosphate)lysine" evidence="6">
    <location>
        <position position="118"/>
    </location>
</feature>
<evidence type="ECO:0000313" key="9">
    <source>
        <dbReference type="Proteomes" id="UP000247932"/>
    </source>
</evidence>
<dbReference type="GO" id="GO:0030170">
    <property type="term" value="F:pyridoxal phosphate binding"/>
    <property type="evidence" value="ECO:0007669"/>
    <property type="project" value="InterPro"/>
</dbReference>
<reference evidence="8 9" key="1">
    <citation type="submission" date="2018-05" db="EMBL/GenBank/DDBJ databases">
        <title>Reference genomes for bee gut microbiota database.</title>
        <authorList>
            <person name="Ellegaard K.M."/>
        </authorList>
    </citation>
    <scope>NUCLEOTIDE SEQUENCE [LARGE SCALE GENOMIC DNA]</scope>
    <source>
        <strain evidence="8 9">ESL0182</strain>
    </source>
</reference>
<dbReference type="RefSeq" id="WP_110433520.1">
    <property type="nucleotide sequence ID" value="NZ_QGLR01000009.1"/>
</dbReference>
<dbReference type="PANTHER" id="PTHR48078:SF9">
    <property type="entry name" value="D-SERINE DEHYDRATASE"/>
    <property type="match status" value="1"/>
</dbReference>
<dbReference type="InterPro" id="IPR000634">
    <property type="entry name" value="Ser/Thr_deHydtase_PyrdxlP-BS"/>
</dbReference>
<dbReference type="InterPro" id="IPR001926">
    <property type="entry name" value="TrpB-like_PALP"/>
</dbReference>